<keyword evidence="5" id="KW-1185">Reference proteome</keyword>
<dbReference type="InterPro" id="IPR028994">
    <property type="entry name" value="Integrin_alpha_N"/>
</dbReference>
<evidence type="ECO:0000313" key="4">
    <source>
        <dbReference type="EMBL" id="MBG6134993.1"/>
    </source>
</evidence>
<dbReference type="SUPFAM" id="SSF69318">
    <property type="entry name" value="Integrin alpha N-terminal domain"/>
    <property type="match status" value="1"/>
</dbReference>
<evidence type="ECO:0000256" key="2">
    <source>
        <dbReference type="SAM" id="SignalP"/>
    </source>
</evidence>
<feature type="domain" description="ASPIC/UnbV" evidence="3">
    <location>
        <begin position="578"/>
        <end position="630"/>
    </location>
</feature>
<evidence type="ECO:0000256" key="1">
    <source>
        <dbReference type="ARBA" id="ARBA00022729"/>
    </source>
</evidence>
<organism evidence="4 5">
    <name type="scientific">Longispora fulva</name>
    <dbReference type="NCBI Taxonomy" id="619741"/>
    <lineage>
        <taxon>Bacteria</taxon>
        <taxon>Bacillati</taxon>
        <taxon>Actinomycetota</taxon>
        <taxon>Actinomycetes</taxon>
        <taxon>Micromonosporales</taxon>
        <taxon>Micromonosporaceae</taxon>
        <taxon>Longispora</taxon>
    </lineage>
</organism>
<evidence type="ECO:0000313" key="5">
    <source>
        <dbReference type="Proteomes" id="UP000622552"/>
    </source>
</evidence>
<dbReference type="PANTHER" id="PTHR16026:SF0">
    <property type="entry name" value="CARTILAGE ACIDIC PROTEIN 1"/>
    <property type="match status" value="1"/>
</dbReference>
<dbReference type="PANTHER" id="PTHR16026">
    <property type="entry name" value="CARTILAGE ACIDIC PROTEIN 1"/>
    <property type="match status" value="1"/>
</dbReference>
<dbReference type="EMBL" id="JADOUF010000001">
    <property type="protein sequence ID" value="MBG6134993.1"/>
    <property type="molecule type" value="Genomic_DNA"/>
</dbReference>
<dbReference type="InterPro" id="IPR027039">
    <property type="entry name" value="Crtac1"/>
</dbReference>
<sequence length="661" mass="70614">MIGERVRRLVPGIAAVLLAASLFSVVTSQVAVAGKDEAAQKYKFQELPIAFPAGYDAVPKATVRVVNPAYEHIKAWVSSVGAGIALNDFTGHGKANSLCIVDTRTNQVVVTYAPTAPAADQFAPFVLNPAPLPIDNTMAPMGCTPGDFNLDGRMDLLVTYWGRVPIMFLAKTGVTTLSNDAYCPEELTPQASPDGKYHGPRWNTNAVAVNDFDGDGKPDIIIGNYFPDSDVLDPTGLYNVSMNNGLSTARNGGGSHVMRWLKATSGDMPTATFVEDHDAIPYEVSTGWTLAISSADLTGRGVPEVYVANDFGHDHLLHNISTPGRIRFTPVIGERTPTTPKSFVLGLDSFKGMGVDFGDINRKGRFDMVVSNITTSWGLEESNFAFMNDATDNAKMLAELDRGVAPFTQKARPMGLAWTGWGWDVKFGDFLNNGNLDVVQTEGFVKGDINRWPWLQELAMTNDNMLSNPGMWPKAGPGDDLAGSQPIAFYAKNSDGVYVNIAEQLGLAVPIPTRGVATADTTGTGTLDFAIARQWGPPAFYANKSPNLGRSLDLRLYRPATQTAGTAAGAPTSLGVPAYGATVMVKLPDGTCQITQVDGGGGHGGKRSFEVHVGLGGVSGPVDVEIQWRDLNGTLRKSSQKLTAGTHTQVLTDTAQEVENR</sequence>
<accession>A0A8J7GFI9</accession>
<gene>
    <name evidence="4" type="ORF">IW245_001187</name>
</gene>
<dbReference type="Pfam" id="PF07593">
    <property type="entry name" value="UnbV_ASPIC"/>
    <property type="match status" value="1"/>
</dbReference>
<dbReference type="AlphaFoldDB" id="A0A8J7GFI9"/>
<feature type="signal peptide" evidence="2">
    <location>
        <begin position="1"/>
        <end position="33"/>
    </location>
</feature>
<dbReference type="Proteomes" id="UP000622552">
    <property type="component" value="Unassembled WGS sequence"/>
</dbReference>
<dbReference type="RefSeq" id="WP_197002166.1">
    <property type="nucleotide sequence ID" value="NZ_BONS01000004.1"/>
</dbReference>
<dbReference type="Pfam" id="PF01839">
    <property type="entry name" value="FG-GAP"/>
    <property type="match status" value="1"/>
</dbReference>
<feature type="chain" id="PRO_5038735273" description="ASPIC/UnbV domain-containing protein" evidence="2">
    <location>
        <begin position="34"/>
        <end position="661"/>
    </location>
</feature>
<keyword evidence="1 2" id="KW-0732">Signal</keyword>
<dbReference type="InterPro" id="IPR011519">
    <property type="entry name" value="UnbV_ASPIC"/>
</dbReference>
<evidence type="ECO:0000259" key="3">
    <source>
        <dbReference type="Pfam" id="PF07593"/>
    </source>
</evidence>
<dbReference type="Gene3D" id="2.130.10.130">
    <property type="entry name" value="Integrin alpha, N-terminal"/>
    <property type="match status" value="1"/>
</dbReference>
<reference evidence="4" key="1">
    <citation type="submission" date="2020-11" db="EMBL/GenBank/DDBJ databases">
        <title>Sequencing the genomes of 1000 actinobacteria strains.</title>
        <authorList>
            <person name="Klenk H.-P."/>
        </authorList>
    </citation>
    <scope>NUCLEOTIDE SEQUENCE</scope>
    <source>
        <strain evidence="4">DSM 45356</strain>
    </source>
</reference>
<proteinExistence type="predicted"/>
<name>A0A8J7GFI9_9ACTN</name>
<comment type="caution">
    <text evidence="4">The sequence shown here is derived from an EMBL/GenBank/DDBJ whole genome shotgun (WGS) entry which is preliminary data.</text>
</comment>
<dbReference type="InterPro" id="IPR013517">
    <property type="entry name" value="FG-GAP"/>
</dbReference>
<protein>
    <recommendedName>
        <fullName evidence="3">ASPIC/UnbV domain-containing protein</fullName>
    </recommendedName>
</protein>